<sequence>MATDEDELWSRVYARPGDLEVRAVLADALSERGDPRGPFIARQLAGDRSAPAPDVARAVLGDIAPALRVASVEFENGFPVAGVMNAVTPSATFTRPEWATFRSLRGLQGFGPALTSLRRATDVSFFALDELIRHRWVLPLRELGINGTSASQVAELPCELESLIIEHAIVSEDFELGYLFEPLREVRSLTRLRIEAPSFLGPSGLSREPIARWPKWSADVPPSLRTIEWQLHAGLLRLSSVEARFDTLTLEGEGNEATLRALGTPARHFVVEPRAQ</sequence>
<dbReference type="AlphaFoldDB" id="A0A2W5TGL2"/>
<dbReference type="InterPro" id="IPR014338">
    <property type="entry name" value="CHP02996_rpt-companion-dom"/>
</dbReference>
<evidence type="ECO:0000313" key="1">
    <source>
        <dbReference type="EMBL" id="PZR13892.1"/>
    </source>
</evidence>
<dbReference type="NCBIfam" id="TIGR02996">
    <property type="entry name" value="rpt_mate_G_obs"/>
    <property type="match status" value="1"/>
</dbReference>
<organism evidence="1 2">
    <name type="scientific">Archangium gephyra</name>
    <dbReference type="NCBI Taxonomy" id="48"/>
    <lineage>
        <taxon>Bacteria</taxon>
        <taxon>Pseudomonadati</taxon>
        <taxon>Myxococcota</taxon>
        <taxon>Myxococcia</taxon>
        <taxon>Myxococcales</taxon>
        <taxon>Cystobacterineae</taxon>
        <taxon>Archangiaceae</taxon>
        <taxon>Archangium</taxon>
    </lineage>
</organism>
<reference evidence="1 2" key="1">
    <citation type="submission" date="2017-08" db="EMBL/GenBank/DDBJ databases">
        <title>Infants hospitalized years apart are colonized by the same room-sourced microbial strains.</title>
        <authorList>
            <person name="Brooks B."/>
            <person name="Olm M.R."/>
            <person name="Firek B.A."/>
            <person name="Baker R."/>
            <person name="Thomas B.C."/>
            <person name="Morowitz M.J."/>
            <person name="Banfield J.F."/>
        </authorList>
    </citation>
    <scope>NUCLEOTIDE SEQUENCE [LARGE SCALE GENOMIC DNA]</scope>
    <source>
        <strain evidence="1">S2_003_000_R2_14</strain>
    </source>
</reference>
<dbReference type="Proteomes" id="UP000249061">
    <property type="component" value="Unassembled WGS sequence"/>
</dbReference>
<accession>A0A2W5TGL2</accession>
<name>A0A2W5TGL2_9BACT</name>
<proteinExistence type="predicted"/>
<gene>
    <name evidence="1" type="ORF">DI536_11210</name>
</gene>
<protein>
    <submittedName>
        <fullName evidence="1">Uncharacterized protein</fullName>
    </submittedName>
</protein>
<comment type="caution">
    <text evidence="1">The sequence shown here is derived from an EMBL/GenBank/DDBJ whole genome shotgun (WGS) entry which is preliminary data.</text>
</comment>
<evidence type="ECO:0000313" key="2">
    <source>
        <dbReference type="Proteomes" id="UP000249061"/>
    </source>
</evidence>
<dbReference type="EMBL" id="QFQP01000008">
    <property type="protein sequence ID" value="PZR13892.1"/>
    <property type="molecule type" value="Genomic_DNA"/>
</dbReference>